<sequence length="423" mass="48171">MLDRTTPPIAYSVSDFPLAKPVKTVLKNGIELYALDVYPERVLTLQLIFKGGRLIEKQKGEATFAGKMLVEGTSTMSSSELSEKLEYYGASVTAHSSYDHFTVEVHVMNQYLLEVCQILMDILTESAFPDEDFEHIRNIVLQNKKVNEEKNNVLATRHFQQAIYGKEHPYTYDLSIEEIQAFSKDAAKHYYDVAIKGQPFTVFCAGFVKEEDIDVLNRTVGTLSVSAKSIEPAYPSFVELTASKKVYLEKDNAVQTAVRVGRTTFGIESRERTAFGVTNEILGGYFGSRLMKNLREHKGMTYGVYAGKYNTKQQGFFMVAADVQKSRKEEAFTEIYKELELLVNESVKQEELALVKNYMIGRFVMSINSYTSILTYMKQLYLNGYAFDYYDHYVNRVNQVTVEQVKEIAEKYYRGPFVEVGVG</sequence>
<dbReference type="InterPro" id="IPR011249">
    <property type="entry name" value="Metalloenz_LuxS/M16"/>
</dbReference>
<keyword evidence="4" id="KW-1185">Reference proteome</keyword>
<reference evidence="4" key="1">
    <citation type="journal article" date="2019" name="Int. J. Syst. Evol. Microbiol.">
        <title>The Global Catalogue of Microorganisms (GCM) 10K type strain sequencing project: providing services to taxonomists for standard genome sequencing and annotation.</title>
        <authorList>
            <consortium name="The Broad Institute Genomics Platform"/>
            <consortium name="The Broad Institute Genome Sequencing Center for Infectious Disease"/>
            <person name="Wu L."/>
            <person name="Ma J."/>
        </authorList>
    </citation>
    <scope>NUCLEOTIDE SEQUENCE [LARGE SCALE GENOMIC DNA]</scope>
    <source>
        <strain evidence="4">JCM 18326</strain>
    </source>
</reference>
<accession>A0ABP9DQ58</accession>
<dbReference type="PANTHER" id="PTHR11851:SF224">
    <property type="entry name" value="PROCESSING PROTEASE"/>
    <property type="match status" value="1"/>
</dbReference>
<comment type="caution">
    <text evidence="3">The sequence shown here is derived from an EMBL/GenBank/DDBJ whole genome shotgun (WGS) entry which is preliminary data.</text>
</comment>
<dbReference type="Gene3D" id="3.30.830.10">
    <property type="entry name" value="Metalloenzyme, LuxS/M16 peptidase-like"/>
    <property type="match status" value="2"/>
</dbReference>
<name>A0ABP9DQ58_9BACT</name>
<dbReference type="EMBL" id="BAABJX010000067">
    <property type="protein sequence ID" value="GAA4851495.1"/>
    <property type="molecule type" value="Genomic_DNA"/>
</dbReference>
<organism evidence="3 4">
    <name type="scientific">Algivirga pacifica</name>
    <dbReference type="NCBI Taxonomy" id="1162670"/>
    <lineage>
        <taxon>Bacteria</taxon>
        <taxon>Pseudomonadati</taxon>
        <taxon>Bacteroidota</taxon>
        <taxon>Cytophagia</taxon>
        <taxon>Cytophagales</taxon>
        <taxon>Flammeovirgaceae</taxon>
        <taxon>Algivirga</taxon>
    </lineage>
</organism>
<dbReference type="PANTHER" id="PTHR11851">
    <property type="entry name" value="METALLOPROTEASE"/>
    <property type="match status" value="1"/>
</dbReference>
<evidence type="ECO:0000259" key="1">
    <source>
        <dbReference type="Pfam" id="PF00675"/>
    </source>
</evidence>
<feature type="domain" description="Peptidase M16 C-terminal" evidence="2">
    <location>
        <begin position="182"/>
        <end position="357"/>
    </location>
</feature>
<dbReference type="RefSeq" id="WP_345375121.1">
    <property type="nucleotide sequence ID" value="NZ_BAABJX010000067.1"/>
</dbReference>
<dbReference type="Proteomes" id="UP001500298">
    <property type="component" value="Unassembled WGS sequence"/>
</dbReference>
<protein>
    <submittedName>
        <fullName evidence="3">Pitrilysin family protein</fullName>
    </submittedName>
</protein>
<gene>
    <name evidence="3" type="ORF">GCM10023331_40130</name>
</gene>
<dbReference type="InterPro" id="IPR007863">
    <property type="entry name" value="Peptidase_M16_C"/>
</dbReference>
<dbReference type="Pfam" id="PF00675">
    <property type="entry name" value="Peptidase_M16"/>
    <property type="match status" value="1"/>
</dbReference>
<dbReference type="InterPro" id="IPR050361">
    <property type="entry name" value="MPP/UQCRC_Complex"/>
</dbReference>
<feature type="domain" description="Peptidase M16 N-terminal" evidence="1">
    <location>
        <begin position="41"/>
        <end position="165"/>
    </location>
</feature>
<dbReference type="Pfam" id="PF05193">
    <property type="entry name" value="Peptidase_M16_C"/>
    <property type="match status" value="1"/>
</dbReference>
<evidence type="ECO:0000313" key="3">
    <source>
        <dbReference type="EMBL" id="GAA4851495.1"/>
    </source>
</evidence>
<evidence type="ECO:0000313" key="4">
    <source>
        <dbReference type="Proteomes" id="UP001500298"/>
    </source>
</evidence>
<proteinExistence type="predicted"/>
<dbReference type="InterPro" id="IPR011765">
    <property type="entry name" value="Pept_M16_N"/>
</dbReference>
<evidence type="ECO:0000259" key="2">
    <source>
        <dbReference type="Pfam" id="PF05193"/>
    </source>
</evidence>
<dbReference type="SUPFAM" id="SSF63411">
    <property type="entry name" value="LuxS/MPP-like metallohydrolase"/>
    <property type="match status" value="2"/>
</dbReference>